<gene>
    <name evidence="1" type="ORF">BST26_14925</name>
</gene>
<proteinExistence type="predicted"/>
<dbReference type="AlphaFoldDB" id="A0A1X0D6J8"/>
<reference evidence="1 2" key="1">
    <citation type="submission" date="2016-12" db="EMBL/GenBank/DDBJ databases">
        <title>The new phylogeny of genus Mycobacterium.</title>
        <authorList>
            <person name="Tortoli E."/>
            <person name="Trovato A."/>
            <person name="Cirillo D.M."/>
        </authorList>
    </citation>
    <scope>NUCLEOTIDE SEQUENCE [LARGE SCALE GENOMIC DNA]</scope>
    <source>
        <strain evidence="1 2">DSM 45130</strain>
    </source>
</reference>
<protein>
    <submittedName>
        <fullName evidence="1">Uncharacterized protein</fullName>
    </submittedName>
</protein>
<evidence type="ECO:0000313" key="2">
    <source>
        <dbReference type="Proteomes" id="UP000192801"/>
    </source>
</evidence>
<comment type="caution">
    <text evidence="1">The sequence shown here is derived from an EMBL/GenBank/DDBJ whole genome shotgun (WGS) entry which is preliminary data.</text>
</comment>
<organism evidence="1 2">
    <name type="scientific">Mycolicibacterium insubricum</name>
    <dbReference type="NCBI Taxonomy" id="444597"/>
    <lineage>
        <taxon>Bacteria</taxon>
        <taxon>Bacillati</taxon>
        <taxon>Actinomycetota</taxon>
        <taxon>Actinomycetes</taxon>
        <taxon>Mycobacteriales</taxon>
        <taxon>Mycobacteriaceae</taxon>
        <taxon>Mycolicibacterium</taxon>
    </lineage>
</organism>
<sequence>MLGGQAFRLLHALAKEAEARGHSVRVPTRDRRGYCQGSSKLDGDMIVKVGDIESSVNIWQPNARVDHIPTREEIEREKKYGWGSRSYATCRPTA</sequence>
<dbReference type="Proteomes" id="UP000192801">
    <property type="component" value="Unassembled WGS sequence"/>
</dbReference>
<keyword evidence="2" id="KW-1185">Reference proteome</keyword>
<dbReference type="EMBL" id="MVHS01000039">
    <property type="protein sequence ID" value="ORA68003.1"/>
    <property type="molecule type" value="Genomic_DNA"/>
</dbReference>
<dbReference type="STRING" id="444597.BST26_14925"/>
<evidence type="ECO:0000313" key="1">
    <source>
        <dbReference type="EMBL" id="ORA68003.1"/>
    </source>
</evidence>
<dbReference type="RefSeq" id="WP_179961188.1">
    <property type="nucleotide sequence ID" value="NZ_AP022618.1"/>
</dbReference>
<accession>A0A1X0D6J8</accession>
<name>A0A1X0D6J8_9MYCO</name>